<dbReference type="InterPro" id="IPR057529">
    <property type="entry name" value="MRCK/ROCK_PH"/>
</dbReference>
<evidence type="ECO:0000256" key="17">
    <source>
        <dbReference type="SAM" id="MobiDB-lite"/>
    </source>
</evidence>
<evidence type="ECO:0000313" key="25">
    <source>
        <dbReference type="Proteomes" id="UP000267096"/>
    </source>
</evidence>
<feature type="compositionally biased region" description="Basic and acidic residues" evidence="17">
    <location>
        <begin position="3190"/>
        <end position="3205"/>
    </location>
</feature>
<gene>
    <name evidence="24" type="ORF">ASIM_LOCUS10381</name>
</gene>
<evidence type="ECO:0000256" key="4">
    <source>
        <dbReference type="ARBA" id="ARBA00022553"/>
    </source>
</evidence>
<evidence type="ECO:0000256" key="14">
    <source>
        <dbReference type="ARBA" id="ARBA00048679"/>
    </source>
</evidence>
<dbReference type="Gene3D" id="1.10.510.10">
    <property type="entry name" value="Transferase(Phosphotransferase) domain 1"/>
    <property type="match status" value="1"/>
</dbReference>
<dbReference type="Pfam" id="PF25346">
    <property type="entry name" value="PH_MRCK"/>
    <property type="match status" value="1"/>
</dbReference>
<dbReference type="EMBL" id="UYRR01030996">
    <property type="protein sequence ID" value="VDK42877.1"/>
    <property type="molecule type" value="Genomic_DNA"/>
</dbReference>
<organism evidence="26">
    <name type="scientific">Anisakis simplex</name>
    <name type="common">Herring worm</name>
    <dbReference type="NCBI Taxonomy" id="6269"/>
    <lineage>
        <taxon>Eukaryota</taxon>
        <taxon>Metazoa</taxon>
        <taxon>Ecdysozoa</taxon>
        <taxon>Nematoda</taxon>
        <taxon>Chromadorea</taxon>
        <taxon>Rhabditida</taxon>
        <taxon>Spirurina</taxon>
        <taxon>Ascaridomorpha</taxon>
        <taxon>Ascaridoidea</taxon>
        <taxon>Anisakidae</taxon>
        <taxon>Anisakis</taxon>
        <taxon>Anisakis simplex complex</taxon>
    </lineage>
</organism>
<proteinExistence type="inferred from homology"/>
<name>A0A158PN17_ANISI</name>
<dbReference type="SUPFAM" id="SSF56112">
    <property type="entry name" value="Protein kinase-like (PK-like)"/>
    <property type="match status" value="1"/>
</dbReference>
<dbReference type="Pfam" id="PF00130">
    <property type="entry name" value="C1_1"/>
    <property type="match status" value="1"/>
</dbReference>
<dbReference type="SMART" id="SM00233">
    <property type="entry name" value="PH"/>
    <property type="match status" value="1"/>
</dbReference>
<dbReference type="SUPFAM" id="SSF50729">
    <property type="entry name" value="PH domain-like"/>
    <property type="match status" value="1"/>
</dbReference>
<feature type="compositionally biased region" description="Polar residues" evidence="17">
    <location>
        <begin position="2296"/>
        <end position="2313"/>
    </location>
</feature>
<evidence type="ECO:0000256" key="1">
    <source>
        <dbReference type="ARBA" id="ARBA00005719"/>
    </source>
</evidence>
<feature type="compositionally biased region" description="Low complexity" evidence="17">
    <location>
        <begin position="2230"/>
        <end position="2253"/>
    </location>
</feature>
<dbReference type="GO" id="GO:0031032">
    <property type="term" value="P:actomyosin structure organization"/>
    <property type="evidence" value="ECO:0007669"/>
    <property type="project" value="TreeGrafter"/>
</dbReference>
<keyword evidence="3" id="KW-0723">Serine/threonine-protein kinase</keyword>
<evidence type="ECO:0000259" key="22">
    <source>
        <dbReference type="PROSITE" id="PS50219"/>
    </source>
</evidence>
<dbReference type="GO" id="GO:0008270">
    <property type="term" value="F:zinc ion binding"/>
    <property type="evidence" value="ECO:0007669"/>
    <property type="project" value="UniProtKB-KW"/>
</dbReference>
<evidence type="ECO:0000259" key="19">
    <source>
        <dbReference type="PROSITE" id="PS50011"/>
    </source>
</evidence>
<protein>
    <recommendedName>
        <fullName evidence="2">non-specific serine/threonine protein kinase</fullName>
        <ecNumber evidence="2">2.7.11.1</ecNumber>
    </recommendedName>
</protein>
<evidence type="ECO:0000256" key="16">
    <source>
        <dbReference type="SAM" id="Coils"/>
    </source>
</evidence>
<dbReference type="Gene3D" id="2.30.29.30">
    <property type="entry name" value="Pleckstrin-homology domain (PH domain)/Phosphotyrosine-binding domain (PTB)"/>
    <property type="match status" value="1"/>
</dbReference>
<dbReference type="PROSITE" id="PS00479">
    <property type="entry name" value="ZF_DAG_PE_1"/>
    <property type="match status" value="1"/>
</dbReference>
<feature type="compositionally biased region" description="Basic residues" evidence="17">
    <location>
        <begin position="1242"/>
        <end position="1251"/>
    </location>
</feature>
<feature type="compositionally biased region" description="Polar residues" evidence="17">
    <location>
        <begin position="3297"/>
        <end position="3308"/>
    </location>
</feature>
<feature type="domain" description="PH" evidence="18">
    <location>
        <begin position="2663"/>
        <end position="2810"/>
    </location>
</feature>
<dbReference type="SUPFAM" id="SSF57889">
    <property type="entry name" value="Cysteine-rich domain"/>
    <property type="match status" value="1"/>
</dbReference>
<keyword evidence="9" id="KW-0418">Kinase</keyword>
<dbReference type="Gene3D" id="1.20.5.340">
    <property type="match status" value="1"/>
</dbReference>
<dbReference type="PANTHER" id="PTHR22988">
    <property type="entry name" value="MYOTONIC DYSTROPHY S/T KINASE-RELATED"/>
    <property type="match status" value="1"/>
</dbReference>
<feature type="compositionally biased region" description="Polar residues" evidence="17">
    <location>
        <begin position="2460"/>
        <end position="2469"/>
    </location>
</feature>
<feature type="region of interest" description="Disordered" evidence="17">
    <location>
        <begin position="2758"/>
        <end position="2780"/>
    </location>
</feature>
<keyword evidence="8" id="KW-0863">Zinc-finger</keyword>
<dbReference type="SMART" id="SM00109">
    <property type="entry name" value="C1"/>
    <property type="match status" value="1"/>
</dbReference>
<dbReference type="InterPro" id="IPR017892">
    <property type="entry name" value="Pkinase_C"/>
</dbReference>
<evidence type="ECO:0000256" key="9">
    <source>
        <dbReference type="ARBA" id="ARBA00022777"/>
    </source>
</evidence>
<dbReference type="Gene3D" id="3.30.200.20">
    <property type="entry name" value="Phosphorylase Kinase, domain 1"/>
    <property type="match status" value="1"/>
</dbReference>
<dbReference type="SMART" id="SM00285">
    <property type="entry name" value="PBD"/>
    <property type="match status" value="1"/>
</dbReference>
<dbReference type="InterPro" id="IPR046349">
    <property type="entry name" value="C1-like_sf"/>
</dbReference>
<sequence length="3316" mass="367396">MALREPGYVRLKQLEHCYVNRSLEEAFSIETLLDTLLCLYDECCSSTLRKEKNIAEFVEYVKPVVTKAKALRLCREDFDVLKVIGRGAFGEVAVVRMKNTERVYAMKILNKWEMLKRAETACFKEERDVLVYGDRRWITNLHFAFQDERNLYLIMDYYVGGDLLTLLSKFEIRIPEDMARFYVAEMVLAIDSVHQLGYVHRDIKPDNVLLDINGHVRLADFGSCLKLLPDGTVQSNVAVGTPDYISPEILRVRNFYMVKCFDGRGRYGAECDWWSLGVCMYEMLYGVAPFYAESLVETYGKIMSHQEMLDFPDDIEVSEEAKDLMKKLICPRESRLGQNGFSDFAAHPFFEGLEWETIREMDAPYRPEVSSPTDTSNFDVEACSPDFTPCDTKPPNVTAAFTGHHLPFIGFTYTFDSMLSDCKTSSLANALDSAGEPSAALSMEAYERKVQRLEQEKNELERKLNDANQTIQSKNNVTSEAHSEDSAAATVNYEQIIAQLKDEVQILKKRLVDECNASLRPAKETSLEELEKKLKELKEKNRQLILDKQDLQRVRSSPNDETPPKTFLLLPHLATLYVPMTTSSTADLPSGYCSSCCSSSLSSYSSDCSSFLEASHSHAHCHCHSLISGGYISNSGDSALGCDNPRCSLNVSKSTKSNPNLVGSCWLGIEERAESEGVKLAEKRGDALLEDTDGLRSLLMPPPLILGDSFAYIGTKCTESTDKHLDSESTVADDSGTGGHTSVPNKPSENMTNKLLAAAGGGCSCQCRYHCGDVRPILVPSIWPFLPSCCQNQHINEAQALASSALISHLYVAFHRENSQQSVSSVSGYESAFRSNLSESSDFASASAAAATETVFQFPPIVDEQCVNRCSPENSSSCLKQTTNSKGNIKVSPTAKSKLAKHDGSLCNSSIVKSSSRASIKVTSNKSNFIDSSGKSDTIKNSSNDINKISNVDISDKKVLNKSNLIVLDEQGDMRRRKKRSQICMRSNSQNKNKMSCNDERGAALGNSEGSNASIVGEKARKEEKDQNSALNQQIVTSNKKLIASIKLEAKINKEPEMSLEIPKKQKKVLKKSPTISKEKKKDPESSRVILKEQAKDLEKNSDVSEEKDKDPGKNAMISKEQEKNPEKTGPIVKEEKKEPVKNPMISKKQEKIPEENLKVVREKKKDLGKNLVIPMEQENDAEKNCTLPKELEKSSGDSATISNEQNRSAKNSNGREKDQEQNAAISKEPKKDLEKIADKKLKTKRVKKPKVVVSAPKASRVQDENQFLIEDLEETSERLTIQTRELKEAVKHRDLAKQDYDELNTAVLDERDKSKRFEKIAKEREAECSQLQQKLDALKIDLRKADTARQEAECNSERVQQELANEKVRRETLQSKLESQNAKNESEEVKRLSDELQKLNIRYEEMSDGEEKKRQQIVEYWQGQVGKLQASLDQQQTEIQSLKERQEAERTEWRTKHDEQIASIENLYERRQKLLEDENARMSTENEELRAEIARLESEMYVFAEMASFVMLFCLNFFNSGSRVASLPFPGASGLTESQLQELLQWVNDEKDARDSLQNLASRLHGDVESLKMQTQQTVVNSTGGVSNPSTPFGNQSFSATSSERGGGWGSRRLNKQTKIELLEAQQALQSEIRAKQQLLEELKNTRSAYLATKQRLDEAEKQLAAQSREIDRLTDEKDQFARMLASQHRPDMMSDSNSSFFNVVGDTSATDRVPNGRLAARTVLSQRDSTSSQLSSGVGGAALMNTSAGSNMSDYEVSNSSMLRQQQALHAQLLKQHSFSRYGDDENRCGDGWWFDEKMKKKDELISDLLNASGLGSTTAANESVAEEKDRVLYELLAALLDRFSAFIHLPQQGAQIPPLFNGGNMAAGNTSHFDHIHALIKRLNSVVRRQRRLTPESLRTAFRLHSSTTSTSNITAQFISDTSDKTKLLRKQQQLEQEQEQQRLKQQEKLLEEEEEEEEEERQEEEELINSSSIELTANIAKKSNAGCSATKIIRLENRTKQESVKSSVLIQKKKLSRLQKSRTVTTKTTTSRKHKEELVIVRNSGKKTLTSAASEKECVRKSVVEESTFNSKVSSETCVAAPPTSPPPLSPHLSPKDRTVVENGHSSIILGGGVPKEYLVPVQVMGEEPIRNSNGIDENTSAIISPLPSTQPPLASTDKTSLSPTYSVDMFIFPPSIDSSEIGSSLEPPLVSSKQHRTAVQPEVHVNGVLPSAEMTTSLSTDMTLSSLDGGESETIASSTAAVADSSSTPPRIFTSSPKSSPIDIRSSPTPTLATPSPVHVTFSPAAAYYRDSSSPPTSRYGTASSLPASSDLYMSSPVERDTESYSKIRRDLSLSALRRSVDMLSSSVLRKSYTTGSALGRDLGSSTAPFSALSASVSTTHSTRPPYRRSATEHLTFRSALASRRLAREPSPVKSLWSKLPSVSAHSRSNELGVPRTTLRSLSPSVPRHYHESRMTTSYSSSGPYRQYDRPRLSSVDSGFSSAGAFSPSGRTYSLSSLGSSNARSTSSRLDSFSSSNPSSSLLRRDLSIRDVRGYQPSGVNSSAMATYENARVHTPTPSTASTLVMGTQGRGASPKVIQSLNNALNGKGHRFSHIHLQTPSKCAHCTSILVGLDRQGLFCQDCQYACHVNCAPKVPPICPVPPEARRPLGIDPQKGVGTAYEGLVKTPKPAGVKRGWQSTYVVVCDFKLYIYDCNVDKHGKAIDIHPVIRQVLDMRDTDFQVTGVTEADVIHASKSDLPKIFRITTSQIHGTLPSSSSGVNTTGSTSSNGSASSEGPVARQYTLLMADNNEEKTKWVIALNELKSLLRKSKLPDKSAFMVKEVFDSITLRELRNAQCATIIDKNKVVMGFAEHGLYCIDLDRESLAPVGGEKECSKRSVERIDYNAEEQLLMAMLGPQKDRHVRLIPTAALDGRDLKWIKVAETKGCHAMTMGAGNGSDHVHYFCVAVKKTVLVYQIDRSEKRHRKLRDLAMPGQPQTMTIIRGKLCVGYPSGFRMWDLIDNSTIALVNFEDASLQFLSQTLYDAQLIVNVSGYEQKEFLLVFSRLGVYVDAQGRRCRSQELMFPSEPSPGGFVCIMPHLCVYSEYQIDVFNVNSAEWVQTINLKKAFPLTRDGLLTMCIVNDLPYVVLLSDILSDEDALNIPVWTPTNVAHNTSSSISISKGAAGMISGGPGGPRRRRKFSIRTPRDDDKHSRPGERRSQLPISGPSDFVHIVHMGPGAGLELQNLIDLKNSSSSSSAAHNNSSVSIGSGAVDKVRQYINPIMRSTSSTSASVHGVHAFSTTNRREIDLMQSKTTRPLSSHSKSSDGELF</sequence>
<feature type="compositionally biased region" description="Basic and acidic residues" evidence="17">
    <location>
        <begin position="1228"/>
        <end position="1241"/>
    </location>
</feature>
<dbReference type="PROSITE" id="PS00107">
    <property type="entry name" value="PROTEIN_KINASE_ATP"/>
    <property type="match status" value="1"/>
</dbReference>
<dbReference type="InterPro" id="IPR002219">
    <property type="entry name" value="PKC_DAG/PE"/>
</dbReference>
<feature type="domain" description="CNH" evidence="22">
    <location>
        <begin position="2837"/>
        <end position="3122"/>
    </location>
</feature>
<evidence type="ECO:0000259" key="18">
    <source>
        <dbReference type="PROSITE" id="PS50003"/>
    </source>
</evidence>
<dbReference type="PROSITE" id="PS50219">
    <property type="entry name" value="CNH"/>
    <property type="match status" value="1"/>
</dbReference>
<feature type="compositionally biased region" description="Low complexity" evidence="17">
    <location>
        <begin position="2760"/>
        <end position="2779"/>
    </location>
</feature>
<feature type="compositionally biased region" description="Polar residues" evidence="17">
    <location>
        <begin position="2137"/>
        <end position="2147"/>
    </location>
</feature>
<evidence type="ECO:0000256" key="5">
    <source>
        <dbReference type="ARBA" id="ARBA00022679"/>
    </source>
</evidence>
<dbReference type="InterPro" id="IPR001849">
    <property type="entry name" value="PH_domain"/>
</dbReference>
<feature type="coiled-coil region" evidence="16">
    <location>
        <begin position="443"/>
        <end position="554"/>
    </location>
</feature>
<keyword evidence="11 15" id="KW-0067">ATP-binding</keyword>
<dbReference type="OrthoDB" id="2156623at2759"/>
<feature type="compositionally biased region" description="Polar residues" evidence="17">
    <location>
        <begin position="740"/>
        <end position="749"/>
    </location>
</feature>
<feature type="binding site" evidence="15">
    <location>
        <position position="107"/>
    </location>
    <ligand>
        <name>ATP</name>
        <dbReference type="ChEBI" id="CHEBI:30616"/>
    </ligand>
</feature>
<dbReference type="Pfam" id="PF00433">
    <property type="entry name" value="Pkinase_C"/>
    <property type="match status" value="1"/>
</dbReference>
<evidence type="ECO:0000256" key="13">
    <source>
        <dbReference type="ARBA" id="ARBA00047899"/>
    </source>
</evidence>
<feature type="region of interest" description="Disordered" evidence="17">
    <location>
        <begin position="977"/>
        <end position="1012"/>
    </location>
</feature>
<dbReference type="WBParaSite" id="ASIM_0001082301-mRNA-1">
    <property type="protein sequence ID" value="ASIM_0001082301-mRNA-1"/>
    <property type="gene ID" value="ASIM_0001082301"/>
</dbReference>
<comment type="similarity">
    <text evidence="1">Belongs to the protein kinase superfamily. AGC Ser/Thr protein kinase family. DMPK subfamily.</text>
</comment>
<feature type="compositionally biased region" description="Low complexity" evidence="17">
    <location>
        <begin position="2271"/>
        <end position="2282"/>
    </location>
</feature>
<feature type="compositionally biased region" description="Basic and acidic residues" evidence="17">
    <location>
        <begin position="1943"/>
        <end position="1953"/>
    </location>
</feature>
<evidence type="ECO:0000256" key="15">
    <source>
        <dbReference type="PROSITE-ProRule" id="PRU10141"/>
    </source>
</evidence>
<dbReference type="PROSITE" id="PS50108">
    <property type="entry name" value="CRIB"/>
    <property type="match status" value="1"/>
</dbReference>
<dbReference type="CDD" id="cd20809">
    <property type="entry name" value="C1_MRCK"/>
    <property type="match status" value="1"/>
</dbReference>
<keyword evidence="5" id="KW-0808">Transferase</keyword>
<feature type="compositionally biased region" description="Basic and acidic residues" evidence="17">
    <location>
        <begin position="1148"/>
        <end position="1169"/>
    </location>
</feature>
<dbReference type="Gene3D" id="3.30.60.20">
    <property type="match status" value="1"/>
</dbReference>
<dbReference type="GO" id="GO:0005856">
    <property type="term" value="C:cytoskeleton"/>
    <property type="evidence" value="ECO:0007669"/>
    <property type="project" value="TreeGrafter"/>
</dbReference>
<dbReference type="InterPro" id="IPR000095">
    <property type="entry name" value="CRIB_dom"/>
</dbReference>
<dbReference type="PROSITE" id="PS00108">
    <property type="entry name" value="PROTEIN_KINASE_ST"/>
    <property type="match status" value="1"/>
</dbReference>
<evidence type="ECO:0000313" key="24">
    <source>
        <dbReference type="EMBL" id="VDK42877.1"/>
    </source>
</evidence>
<feature type="region of interest" description="Disordered" evidence="17">
    <location>
        <begin position="3167"/>
        <end position="3214"/>
    </location>
</feature>
<dbReference type="InterPro" id="IPR001180">
    <property type="entry name" value="CNH_dom"/>
</dbReference>
<evidence type="ECO:0000259" key="20">
    <source>
        <dbReference type="PROSITE" id="PS50081"/>
    </source>
</evidence>
<dbReference type="SMART" id="SM00220">
    <property type="entry name" value="S_TKc"/>
    <property type="match status" value="1"/>
</dbReference>
<feature type="region of interest" description="Disordered" evidence="17">
    <location>
        <begin position="1063"/>
        <end position="1251"/>
    </location>
</feature>
<reference evidence="24 25" key="2">
    <citation type="submission" date="2018-11" db="EMBL/GenBank/DDBJ databases">
        <authorList>
            <consortium name="Pathogen Informatics"/>
        </authorList>
    </citation>
    <scope>NUCLEOTIDE SEQUENCE [LARGE SCALE GENOMIC DNA]</scope>
</reference>
<feature type="region of interest" description="Disordered" evidence="17">
    <location>
        <begin position="723"/>
        <end position="749"/>
    </location>
</feature>
<accession>A0A158PN17</accession>
<evidence type="ECO:0000256" key="10">
    <source>
        <dbReference type="ARBA" id="ARBA00022833"/>
    </source>
</evidence>
<reference evidence="26" key="1">
    <citation type="submission" date="2016-04" db="UniProtKB">
        <authorList>
            <consortium name="WormBaseParasite"/>
        </authorList>
    </citation>
    <scope>IDENTIFICATION</scope>
</reference>
<dbReference type="SMART" id="SM00036">
    <property type="entry name" value="CNH"/>
    <property type="match status" value="1"/>
</dbReference>
<dbReference type="GO" id="GO:0004674">
    <property type="term" value="F:protein serine/threonine kinase activity"/>
    <property type="evidence" value="ECO:0007669"/>
    <property type="project" value="UniProtKB-KW"/>
</dbReference>
<feature type="region of interest" description="Disordered" evidence="17">
    <location>
        <begin position="2294"/>
        <end position="2326"/>
    </location>
</feature>
<feature type="region of interest" description="Disordered" evidence="17">
    <location>
        <begin position="2230"/>
        <end position="2282"/>
    </location>
</feature>
<dbReference type="InterPro" id="IPR000719">
    <property type="entry name" value="Prot_kinase_dom"/>
</dbReference>
<feature type="region of interest" description="Disordered" evidence="17">
    <location>
        <begin position="1942"/>
        <end position="1974"/>
    </location>
</feature>
<feature type="compositionally biased region" description="Polar residues" evidence="17">
    <location>
        <begin position="1197"/>
        <end position="1213"/>
    </location>
</feature>
<feature type="compositionally biased region" description="Low complexity" evidence="17">
    <location>
        <begin position="2479"/>
        <end position="2526"/>
    </location>
</feature>
<dbReference type="Pfam" id="PF00780">
    <property type="entry name" value="CNH"/>
    <property type="match status" value="1"/>
</dbReference>
<dbReference type="PROSITE" id="PS50003">
    <property type="entry name" value="PH_DOMAIN"/>
    <property type="match status" value="1"/>
</dbReference>
<evidence type="ECO:0000313" key="26">
    <source>
        <dbReference type="WBParaSite" id="ASIM_0001082301-mRNA-1"/>
    </source>
</evidence>
<dbReference type="GO" id="GO:0005524">
    <property type="term" value="F:ATP binding"/>
    <property type="evidence" value="ECO:0007669"/>
    <property type="project" value="UniProtKB-UniRule"/>
</dbReference>
<feature type="compositionally biased region" description="Polar residues" evidence="17">
    <location>
        <begin position="1582"/>
        <end position="1602"/>
    </location>
</feature>
<feature type="domain" description="AGC-kinase C-terminal" evidence="23">
    <location>
        <begin position="351"/>
        <end position="423"/>
    </location>
</feature>
<dbReference type="InterPro" id="IPR000961">
    <property type="entry name" value="AGC-kinase_C"/>
</dbReference>
<feature type="compositionally biased region" description="Polar residues" evidence="17">
    <location>
        <begin position="984"/>
        <end position="996"/>
    </location>
</feature>
<comment type="catalytic activity">
    <reaction evidence="13">
        <text>L-threonyl-[protein] + ATP = O-phospho-L-threonyl-[protein] + ADP + H(+)</text>
        <dbReference type="Rhea" id="RHEA:46608"/>
        <dbReference type="Rhea" id="RHEA-COMP:11060"/>
        <dbReference type="Rhea" id="RHEA-COMP:11605"/>
        <dbReference type="ChEBI" id="CHEBI:15378"/>
        <dbReference type="ChEBI" id="CHEBI:30013"/>
        <dbReference type="ChEBI" id="CHEBI:30616"/>
        <dbReference type="ChEBI" id="CHEBI:61977"/>
        <dbReference type="ChEBI" id="CHEBI:456216"/>
        <dbReference type="EC" id="2.7.11.1"/>
    </reaction>
</comment>
<feature type="compositionally biased region" description="Polar residues" evidence="17">
    <location>
        <begin position="2156"/>
        <end position="2165"/>
    </location>
</feature>
<keyword evidence="12 16" id="KW-0175">Coiled coil</keyword>
<dbReference type="PROSITE" id="PS50081">
    <property type="entry name" value="ZF_DAG_PE_2"/>
    <property type="match status" value="1"/>
</dbReference>
<dbReference type="SMART" id="SM00133">
    <property type="entry name" value="S_TK_X"/>
    <property type="match status" value="1"/>
</dbReference>
<keyword evidence="10" id="KW-0862">Zinc</keyword>
<evidence type="ECO:0000256" key="8">
    <source>
        <dbReference type="ARBA" id="ARBA00022771"/>
    </source>
</evidence>
<feature type="compositionally biased region" description="Basic and acidic residues" evidence="17">
    <location>
        <begin position="1077"/>
        <end position="1113"/>
    </location>
</feature>
<evidence type="ECO:0000256" key="11">
    <source>
        <dbReference type="ARBA" id="ARBA00022840"/>
    </source>
</evidence>
<dbReference type="Proteomes" id="UP000267096">
    <property type="component" value="Unassembled WGS sequence"/>
</dbReference>
<keyword evidence="6" id="KW-0479">Metal-binding</keyword>
<dbReference type="CDD" id="cd01243">
    <property type="entry name" value="PH_MRCK"/>
    <property type="match status" value="1"/>
</dbReference>
<comment type="catalytic activity">
    <reaction evidence="14">
        <text>L-seryl-[protein] + ATP = O-phospho-L-seryl-[protein] + ADP + H(+)</text>
        <dbReference type="Rhea" id="RHEA:17989"/>
        <dbReference type="Rhea" id="RHEA-COMP:9863"/>
        <dbReference type="Rhea" id="RHEA-COMP:11604"/>
        <dbReference type="ChEBI" id="CHEBI:15378"/>
        <dbReference type="ChEBI" id="CHEBI:29999"/>
        <dbReference type="ChEBI" id="CHEBI:30616"/>
        <dbReference type="ChEBI" id="CHEBI:83421"/>
        <dbReference type="ChEBI" id="CHEBI:456216"/>
        <dbReference type="EC" id="2.7.11.1"/>
    </reaction>
</comment>
<feature type="region of interest" description="Disordered" evidence="17">
    <location>
        <begin position="3290"/>
        <end position="3316"/>
    </location>
</feature>
<dbReference type="GO" id="GO:0005737">
    <property type="term" value="C:cytoplasm"/>
    <property type="evidence" value="ECO:0007669"/>
    <property type="project" value="TreeGrafter"/>
</dbReference>
<evidence type="ECO:0000256" key="7">
    <source>
        <dbReference type="ARBA" id="ARBA00022741"/>
    </source>
</evidence>
<evidence type="ECO:0000256" key="12">
    <source>
        <dbReference type="ARBA" id="ARBA00023054"/>
    </source>
</evidence>
<dbReference type="PROSITE" id="PS51285">
    <property type="entry name" value="AGC_KINASE_CTER"/>
    <property type="match status" value="1"/>
</dbReference>
<feature type="domain" description="CRIB" evidence="21">
    <location>
        <begin position="3209"/>
        <end position="3222"/>
    </location>
</feature>
<dbReference type="InterPro" id="IPR050839">
    <property type="entry name" value="Rho-assoc_Ser/Thr_Kinase"/>
</dbReference>
<dbReference type="Pfam" id="PF00069">
    <property type="entry name" value="Pkinase"/>
    <property type="match status" value="1"/>
</dbReference>
<feature type="coiled-coil region" evidence="16">
    <location>
        <begin position="1259"/>
        <end position="1507"/>
    </location>
</feature>
<keyword evidence="4" id="KW-0597">Phosphoprotein</keyword>
<dbReference type="FunFam" id="1.10.510.10:FF:000014">
    <property type="entry name" value="Non-specific serine/threonine protein kinase"/>
    <property type="match status" value="1"/>
</dbReference>
<feature type="compositionally biased region" description="Basic and acidic residues" evidence="17">
    <location>
        <begin position="1120"/>
        <end position="1141"/>
    </location>
</feature>
<feature type="domain" description="Phorbol-ester/DAG-type" evidence="20">
    <location>
        <begin position="2594"/>
        <end position="2644"/>
    </location>
</feature>
<keyword evidence="25" id="KW-1185">Reference proteome</keyword>
<dbReference type="FunFam" id="3.30.200.20:FF:001055">
    <property type="entry name" value="Serine/threonine-protein kinase MRCK beta"/>
    <property type="match status" value="1"/>
</dbReference>
<dbReference type="CDD" id="cd05597">
    <property type="entry name" value="STKc_DMPK_like"/>
    <property type="match status" value="1"/>
</dbReference>
<dbReference type="PROSITE" id="PS50011">
    <property type="entry name" value="PROTEIN_KINASE_DOM"/>
    <property type="match status" value="1"/>
</dbReference>
<evidence type="ECO:0000256" key="6">
    <source>
        <dbReference type="ARBA" id="ARBA00022723"/>
    </source>
</evidence>
<dbReference type="InterPro" id="IPR011993">
    <property type="entry name" value="PH-like_dom_sf"/>
</dbReference>
<feature type="compositionally biased region" description="Acidic residues" evidence="17">
    <location>
        <begin position="1954"/>
        <end position="1971"/>
    </location>
</feature>
<keyword evidence="7 15" id="KW-0547">Nucleotide-binding</keyword>
<feature type="domain" description="Protein kinase" evidence="19">
    <location>
        <begin position="78"/>
        <end position="350"/>
    </location>
</feature>
<dbReference type="InterPro" id="IPR011009">
    <property type="entry name" value="Kinase-like_dom_sf"/>
</dbReference>
<evidence type="ECO:0000259" key="23">
    <source>
        <dbReference type="PROSITE" id="PS51285"/>
    </source>
</evidence>
<feature type="coiled-coil region" evidence="16">
    <location>
        <begin position="1623"/>
        <end position="1685"/>
    </location>
</feature>
<evidence type="ECO:0000259" key="21">
    <source>
        <dbReference type="PROSITE" id="PS50108"/>
    </source>
</evidence>
<feature type="region of interest" description="Disordered" evidence="17">
    <location>
        <begin position="2432"/>
        <end position="2526"/>
    </location>
</feature>
<evidence type="ECO:0000256" key="3">
    <source>
        <dbReference type="ARBA" id="ARBA00022527"/>
    </source>
</evidence>
<dbReference type="EC" id="2.7.11.1" evidence="2"/>
<dbReference type="InterPro" id="IPR017441">
    <property type="entry name" value="Protein_kinase_ATP_BS"/>
</dbReference>
<feature type="region of interest" description="Disordered" evidence="17">
    <location>
        <begin position="1582"/>
        <end position="1612"/>
    </location>
</feature>
<dbReference type="CDD" id="cd00132">
    <property type="entry name" value="CRIB"/>
    <property type="match status" value="1"/>
</dbReference>
<feature type="region of interest" description="Disordered" evidence="17">
    <location>
        <begin position="2137"/>
        <end position="2165"/>
    </location>
</feature>
<evidence type="ECO:0000256" key="2">
    <source>
        <dbReference type="ARBA" id="ARBA00012513"/>
    </source>
</evidence>
<dbReference type="PANTHER" id="PTHR22988:SF66">
    <property type="entry name" value="SERINE_THREONINE-PROTEIN KINASE GENGHIS KHAN"/>
    <property type="match status" value="1"/>
</dbReference>
<dbReference type="InterPro" id="IPR008271">
    <property type="entry name" value="Ser/Thr_kinase_AS"/>
</dbReference>